<feature type="chain" id="PRO_5040729265" description="Phospholipase/carboxylesterase/thioesterase domain-containing protein" evidence="1">
    <location>
        <begin position="24"/>
        <end position="244"/>
    </location>
</feature>
<dbReference type="AlphaFoldDB" id="A0A9X2FDG0"/>
<dbReference type="InterPro" id="IPR029058">
    <property type="entry name" value="AB_hydrolase_fold"/>
</dbReference>
<evidence type="ECO:0000256" key="1">
    <source>
        <dbReference type="SAM" id="SignalP"/>
    </source>
</evidence>
<organism evidence="3 4">
    <name type="scientific">Aeoliella straminimaris</name>
    <dbReference type="NCBI Taxonomy" id="2954799"/>
    <lineage>
        <taxon>Bacteria</taxon>
        <taxon>Pseudomonadati</taxon>
        <taxon>Planctomycetota</taxon>
        <taxon>Planctomycetia</taxon>
        <taxon>Pirellulales</taxon>
        <taxon>Lacipirellulaceae</taxon>
        <taxon>Aeoliella</taxon>
    </lineage>
</organism>
<dbReference type="Gene3D" id="3.40.50.1820">
    <property type="entry name" value="alpha/beta hydrolase"/>
    <property type="match status" value="1"/>
</dbReference>
<protein>
    <recommendedName>
        <fullName evidence="2">Phospholipase/carboxylesterase/thioesterase domain-containing protein</fullName>
    </recommendedName>
</protein>
<dbReference type="SUPFAM" id="SSF53474">
    <property type="entry name" value="alpha/beta-Hydrolases"/>
    <property type="match status" value="1"/>
</dbReference>
<dbReference type="Pfam" id="PF02230">
    <property type="entry name" value="Abhydrolase_2"/>
    <property type="match status" value="1"/>
</dbReference>
<gene>
    <name evidence="3" type="ORF">NG895_21945</name>
</gene>
<dbReference type="InterPro" id="IPR003140">
    <property type="entry name" value="PLipase/COase/thioEstase"/>
</dbReference>
<sequence length="244" mass="26614">MLCHRVQCLAAVALSVWLGGQMAAFGEKPDSFVFMPSRGEGPFPVAVWLHGYRGYSSDGYARNLSKEVYQKHADDLGAAIVGFPGTCDLGDGTQQWSEEPIADQAYIQWRLRILAQQHDLDLNNVALFGFSQGAVVAGDLVTIFPKQYSGALLLSPGCISEPRGAAEPSDDHKKLVVVSSCGAMEHPGTVELTKAYDGYLRKLGADCTLKLYPGVEKHDRPPDFADQFPKWMEKILADKEPATP</sequence>
<feature type="signal peptide" evidence="1">
    <location>
        <begin position="1"/>
        <end position="23"/>
    </location>
</feature>
<dbReference type="EMBL" id="JAMXLR010000076">
    <property type="protein sequence ID" value="MCO6046569.1"/>
    <property type="molecule type" value="Genomic_DNA"/>
</dbReference>
<evidence type="ECO:0000313" key="4">
    <source>
        <dbReference type="Proteomes" id="UP001155241"/>
    </source>
</evidence>
<keyword evidence="1" id="KW-0732">Signal</keyword>
<keyword evidence="4" id="KW-1185">Reference proteome</keyword>
<feature type="domain" description="Phospholipase/carboxylesterase/thioesterase" evidence="2">
    <location>
        <begin position="119"/>
        <end position="216"/>
    </location>
</feature>
<accession>A0A9X2FDG0</accession>
<dbReference type="GO" id="GO:0016787">
    <property type="term" value="F:hydrolase activity"/>
    <property type="evidence" value="ECO:0007669"/>
    <property type="project" value="InterPro"/>
</dbReference>
<comment type="caution">
    <text evidence="3">The sequence shown here is derived from an EMBL/GenBank/DDBJ whole genome shotgun (WGS) entry which is preliminary data.</text>
</comment>
<reference evidence="3" key="1">
    <citation type="submission" date="2022-06" db="EMBL/GenBank/DDBJ databases">
        <title>Aeoliella straminimaris, a novel planctomycete from sediments.</title>
        <authorList>
            <person name="Vitorino I.R."/>
            <person name="Lage O.M."/>
        </authorList>
    </citation>
    <scope>NUCLEOTIDE SEQUENCE</scope>
    <source>
        <strain evidence="3">ICT_H6.2</strain>
    </source>
</reference>
<evidence type="ECO:0000259" key="2">
    <source>
        <dbReference type="Pfam" id="PF02230"/>
    </source>
</evidence>
<evidence type="ECO:0000313" key="3">
    <source>
        <dbReference type="EMBL" id="MCO6046569.1"/>
    </source>
</evidence>
<dbReference type="Proteomes" id="UP001155241">
    <property type="component" value="Unassembled WGS sequence"/>
</dbReference>
<dbReference type="RefSeq" id="WP_252854683.1">
    <property type="nucleotide sequence ID" value="NZ_JAMXLR010000076.1"/>
</dbReference>
<name>A0A9X2FDG0_9BACT</name>
<proteinExistence type="predicted"/>